<feature type="region of interest" description="Disordered" evidence="1">
    <location>
        <begin position="60"/>
        <end position="84"/>
    </location>
</feature>
<name>A0A3A8NBK1_9BACT</name>
<keyword evidence="3" id="KW-1185">Reference proteome</keyword>
<comment type="caution">
    <text evidence="2">The sequence shown here is derived from an EMBL/GenBank/DDBJ whole genome shotgun (WGS) entry which is preliminary data.</text>
</comment>
<sequence>MLFTQEDTSYEFFRNLGVGRLGERVLLAFVRTPQGLGENQLWDIEVPDDEDGIAVPLLDTPHPDDVTTVPGPGVRPAGSRPSTG</sequence>
<evidence type="ECO:0000313" key="3">
    <source>
        <dbReference type="Proteomes" id="UP000273405"/>
    </source>
</evidence>
<protein>
    <submittedName>
        <fullName evidence="2">Uncharacterized protein</fullName>
    </submittedName>
</protein>
<evidence type="ECO:0000256" key="1">
    <source>
        <dbReference type="SAM" id="MobiDB-lite"/>
    </source>
</evidence>
<proteinExistence type="predicted"/>
<dbReference type="AlphaFoldDB" id="A0A3A8NBK1"/>
<dbReference type="EMBL" id="RAWG01000102">
    <property type="protein sequence ID" value="RKH41686.1"/>
    <property type="molecule type" value="Genomic_DNA"/>
</dbReference>
<evidence type="ECO:0000313" key="2">
    <source>
        <dbReference type="EMBL" id="RKH41686.1"/>
    </source>
</evidence>
<dbReference type="RefSeq" id="WP_120626458.1">
    <property type="nucleotide sequence ID" value="NZ_RAWG01000102.1"/>
</dbReference>
<reference evidence="3" key="1">
    <citation type="submission" date="2018-09" db="EMBL/GenBank/DDBJ databases">
        <authorList>
            <person name="Livingstone P.G."/>
            <person name="Whitworth D.E."/>
        </authorList>
    </citation>
    <scope>NUCLEOTIDE SEQUENCE [LARGE SCALE GENOMIC DNA]</scope>
    <source>
        <strain evidence="3">CA040B</strain>
    </source>
</reference>
<gene>
    <name evidence="2" type="ORF">D7X12_17755</name>
</gene>
<accession>A0A3A8NBK1</accession>
<organism evidence="2 3">
    <name type="scientific">Corallococcus sicarius</name>
    <dbReference type="NCBI Taxonomy" id="2316726"/>
    <lineage>
        <taxon>Bacteria</taxon>
        <taxon>Pseudomonadati</taxon>
        <taxon>Myxococcota</taxon>
        <taxon>Myxococcia</taxon>
        <taxon>Myxococcales</taxon>
        <taxon>Cystobacterineae</taxon>
        <taxon>Myxococcaceae</taxon>
        <taxon>Corallococcus</taxon>
    </lineage>
</organism>
<dbReference type="Proteomes" id="UP000273405">
    <property type="component" value="Unassembled WGS sequence"/>
</dbReference>